<dbReference type="EMBL" id="MHJA01000015">
    <property type="protein sequence ID" value="OGY61085.1"/>
    <property type="molecule type" value="Genomic_DNA"/>
</dbReference>
<evidence type="ECO:0000256" key="6">
    <source>
        <dbReference type="ARBA" id="ARBA00023316"/>
    </source>
</evidence>
<protein>
    <recommendedName>
        <fullName evidence="9">Endolytic murein transglycosylase</fullName>
    </recommendedName>
</protein>
<comment type="caution">
    <text evidence="7">The sequence shown here is derived from an EMBL/GenBank/DDBJ whole genome shotgun (WGS) entry which is preliminary data.</text>
</comment>
<evidence type="ECO:0000256" key="1">
    <source>
        <dbReference type="ARBA" id="ARBA00022475"/>
    </source>
</evidence>
<dbReference type="GO" id="GO:0016829">
    <property type="term" value="F:lyase activity"/>
    <property type="evidence" value="ECO:0007669"/>
    <property type="project" value="UniProtKB-KW"/>
</dbReference>
<dbReference type="GO" id="GO:0071555">
    <property type="term" value="P:cell wall organization"/>
    <property type="evidence" value="ECO:0007669"/>
    <property type="project" value="UniProtKB-KW"/>
</dbReference>
<evidence type="ECO:0000313" key="7">
    <source>
        <dbReference type="EMBL" id="OGY61085.1"/>
    </source>
</evidence>
<keyword evidence="3" id="KW-1133">Transmembrane helix</keyword>
<dbReference type="STRING" id="1797692.A3I33_01140"/>
<gene>
    <name evidence="7" type="ORF">A3I33_01140</name>
</gene>
<name>A0A1G1Z8X3_9BACT</name>
<evidence type="ECO:0000256" key="3">
    <source>
        <dbReference type="ARBA" id="ARBA00022989"/>
    </source>
</evidence>
<keyword evidence="4" id="KW-0472">Membrane</keyword>
<dbReference type="NCBIfam" id="TIGR00247">
    <property type="entry name" value="endolytic transglycosylase MltG"/>
    <property type="match status" value="1"/>
</dbReference>
<organism evidence="7 8">
    <name type="scientific">Candidatus Colwellbacteria bacterium RIFCSPLOWO2_02_FULL_45_11</name>
    <dbReference type="NCBI Taxonomy" id="1797692"/>
    <lineage>
        <taxon>Bacteria</taxon>
        <taxon>Candidatus Colwelliibacteriota</taxon>
    </lineage>
</organism>
<accession>A0A1G1Z8X3</accession>
<evidence type="ECO:0000256" key="4">
    <source>
        <dbReference type="ARBA" id="ARBA00023136"/>
    </source>
</evidence>
<evidence type="ECO:0008006" key="9">
    <source>
        <dbReference type="Google" id="ProtNLM"/>
    </source>
</evidence>
<dbReference type="PANTHER" id="PTHR30518">
    <property type="entry name" value="ENDOLYTIC MUREIN TRANSGLYCOSYLASE"/>
    <property type="match status" value="1"/>
</dbReference>
<dbReference type="InterPro" id="IPR003770">
    <property type="entry name" value="MLTG-like"/>
</dbReference>
<sequence>MKQSSLILAAVTALFIMGLASMVSRVSLREPPETPKATVTIREGSTASEVNSILNAKGVLADSTLPKELEGFLFPDTYEFFLGSSLDVVKGKFEENFNSKLKSLSVENLSAEELKEVIIIASLIEAEVPHSEDRRIVAGVIQKRLEAGIPLQIDASICYLKGDPCLPITDSDKKIDSLYNTYLHRGLPPGPIGNPGLDAIEASINPEKSPYLYYISDPETGRAVFASSLDEHNSNVVKYLGY</sequence>
<dbReference type="Gene3D" id="3.30.160.60">
    <property type="entry name" value="Classic Zinc Finger"/>
    <property type="match status" value="1"/>
</dbReference>
<keyword evidence="6" id="KW-0961">Cell wall biogenesis/degradation</keyword>
<evidence type="ECO:0000256" key="5">
    <source>
        <dbReference type="ARBA" id="ARBA00023239"/>
    </source>
</evidence>
<dbReference type="AlphaFoldDB" id="A0A1G1Z8X3"/>
<keyword evidence="2" id="KW-0812">Transmembrane</keyword>
<proteinExistence type="predicted"/>
<dbReference type="Proteomes" id="UP000176544">
    <property type="component" value="Unassembled WGS sequence"/>
</dbReference>
<reference evidence="7 8" key="1">
    <citation type="journal article" date="2016" name="Nat. Commun.">
        <title>Thousands of microbial genomes shed light on interconnected biogeochemical processes in an aquifer system.</title>
        <authorList>
            <person name="Anantharaman K."/>
            <person name="Brown C.T."/>
            <person name="Hug L.A."/>
            <person name="Sharon I."/>
            <person name="Castelle C.J."/>
            <person name="Probst A.J."/>
            <person name="Thomas B.C."/>
            <person name="Singh A."/>
            <person name="Wilkins M.J."/>
            <person name="Karaoz U."/>
            <person name="Brodie E.L."/>
            <person name="Williams K.H."/>
            <person name="Hubbard S.S."/>
            <person name="Banfield J.F."/>
        </authorList>
    </citation>
    <scope>NUCLEOTIDE SEQUENCE [LARGE SCALE GENOMIC DNA]</scope>
</reference>
<keyword evidence="5" id="KW-0456">Lyase</keyword>
<dbReference type="Pfam" id="PF02618">
    <property type="entry name" value="YceG"/>
    <property type="match status" value="1"/>
</dbReference>
<evidence type="ECO:0000256" key="2">
    <source>
        <dbReference type="ARBA" id="ARBA00022692"/>
    </source>
</evidence>
<dbReference type="PANTHER" id="PTHR30518:SF2">
    <property type="entry name" value="ENDOLYTIC MUREIN TRANSGLYCOSYLASE"/>
    <property type="match status" value="1"/>
</dbReference>
<evidence type="ECO:0000313" key="8">
    <source>
        <dbReference type="Proteomes" id="UP000176544"/>
    </source>
</evidence>
<keyword evidence="1" id="KW-1003">Cell membrane</keyword>